<dbReference type="AlphaFoldDB" id="D2QK76"/>
<dbReference type="Proteomes" id="UP000002028">
    <property type="component" value="Chromosome"/>
</dbReference>
<accession>D2QK76</accession>
<evidence type="ECO:0000313" key="2">
    <source>
        <dbReference type="Proteomes" id="UP000002028"/>
    </source>
</evidence>
<gene>
    <name evidence="1" type="ordered locus">Slin_1147</name>
</gene>
<reference evidence="1 2" key="1">
    <citation type="journal article" date="2010" name="Stand. Genomic Sci.">
        <title>Complete genome sequence of Spirosoma linguale type strain (1).</title>
        <authorList>
            <person name="Lail K."/>
            <person name="Sikorski J."/>
            <person name="Saunders E."/>
            <person name="Lapidus A."/>
            <person name="Glavina Del Rio T."/>
            <person name="Copeland A."/>
            <person name="Tice H."/>
            <person name="Cheng J.-F."/>
            <person name="Lucas S."/>
            <person name="Nolan M."/>
            <person name="Bruce D."/>
            <person name="Goodwin L."/>
            <person name="Pitluck S."/>
            <person name="Ivanova N."/>
            <person name="Mavromatis K."/>
            <person name="Ovchinnikova G."/>
            <person name="Pati A."/>
            <person name="Chen A."/>
            <person name="Palaniappan K."/>
            <person name="Land M."/>
            <person name="Hauser L."/>
            <person name="Chang Y.-J."/>
            <person name="Jeffries C.D."/>
            <person name="Chain P."/>
            <person name="Brettin T."/>
            <person name="Detter J.C."/>
            <person name="Schuetze A."/>
            <person name="Rohde M."/>
            <person name="Tindall B.J."/>
            <person name="Goeker M."/>
            <person name="Bristow J."/>
            <person name="Eisen J.A."/>
            <person name="Markowitz V."/>
            <person name="Hugenholtz P."/>
            <person name="Kyrpides N.C."/>
            <person name="Klenk H.-P."/>
            <person name="Chen F."/>
        </authorList>
    </citation>
    <scope>NUCLEOTIDE SEQUENCE [LARGE SCALE GENOMIC DNA]</scope>
    <source>
        <strain evidence="2">ATCC 33905 / DSM 74 / LMG 10896 / Claus 1</strain>
    </source>
</reference>
<proteinExistence type="predicted"/>
<dbReference type="STRING" id="504472.Slin_1147"/>
<protein>
    <submittedName>
        <fullName evidence="1">Uncharacterized protein</fullName>
    </submittedName>
</protein>
<organism evidence="1 2">
    <name type="scientific">Spirosoma linguale (strain ATCC 33905 / DSM 74 / LMG 10896 / Claus 1)</name>
    <dbReference type="NCBI Taxonomy" id="504472"/>
    <lineage>
        <taxon>Bacteria</taxon>
        <taxon>Pseudomonadati</taxon>
        <taxon>Bacteroidota</taxon>
        <taxon>Cytophagia</taxon>
        <taxon>Cytophagales</taxon>
        <taxon>Cytophagaceae</taxon>
        <taxon>Spirosoma</taxon>
    </lineage>
</organism>
<sequence length="35" mass="3776">MQNFDLISADLHELNEKEVAEVQGGFLGFLAAAVV</sequence>
<name>D2QK76_SPILD</name>
<evidence type="ECO:0000313" key="1">
    <source>
        <dbReference type="EMBL" id="ADB37198.1"/>
    </source>
</evidence>
<dbReference type="EMBL" id="CP001769">
    <property type="protein sequence ID" value="ADB37198.1"/>
    <property type="molecule type" value="Genomic_DNA"/>
</dbReference>
<keyword evidence="2" id="KW-1185">Reference proteome</keyword>
<dbReference type="HOGENOM" id="CLU_3367393_0_0_10"/>
<dbReference type="KEGG" id="sli:Slin_1147"/>